<feature type="region of interest" description="Disordered" evidence="2">
    <location>
        <begin position="1"/>
        <end position="24"/>
    </location>
</feature>
<accession>A0AAD7G2S3</accession>
<sequence>MPGLAYRPSSENSQPVGVWERDGRISGNPSEDDYAAVRVILRRSILSTRFAFTGWRVPTKYSSKAAVRQIFSTSYDAYKQFAFGHDELLPVSLGGGDDLGGWGASLVDALGFREDENTWHTSPCTVYAVPLASPHLTPLSRPSPDALSALLTLTRPSASTGFSRVGCDTRGTFQTLPTAAQDHLSIAPPSFGWILTRGMRPSKGRSSSMTVASSIARRMLCMGEGNDLRGNCVLDDDECVQEGRRSRGQGKGNGAGLRWQSLGRSARDEHRPCTGDGRQLLKPRRVRAVKLTVDGRAKTGTGEYWYNRLITGDLGAEGVPRIKHRITPDISPSIEQNEQ</sequence>
<dbReference type="AlphaFoldDB" id="A0AAD7G2S3"/>
<comment type="similarity">
    <text evidence="1">Belongs to the glycosyl hydrolase 47 family.</text>
</comment>
<protein>
    <submittedName>
        <fullName evidence="3">Uncharacterized protein</fullName>
    </submittedName>
</protein>
<dbReference type="GO" id="GO:0016020">
    <property type="term" value="C:membrane"/>
    <property type="evidence" value="ECO:0007669"/>
    <property type="project" value="InterPro"/>
</dbReference>
<proteinExistence type="inferred from homology"/>
<dbReference type="EMBL" id="JARKIF010000001">
    <property type="protein sequence ID" value="KAJ7651027.1"/>
    <property type="molecule type" value="Genomic_DNA"/>
</dbReference>
<evidence type="ECO:0000313" key="3">
    <source>
        <dbReference type="EMBL" id="KAJ7651027.1"/>
    </source>
</evidence>
<dbReference type="GO" id="GO:0005509">
    <property type="term" value="F:calcium ion binding"/>
    <property type="evidence" value="ECO:0007669"/>
    <property type="project" value="InterPro"/>
</dbReference>
<dbReference type="Proteomes" id="UP001221142">
    <property type="component" value="Unassembled WGS sequence"/>
</dbReference>
<reference evidence="3" key="1">
    <citation type="submission" date="2023-03" db="EMBL/GenBank/DDBJ databases">
        <title>Massive genome expansion in bonnet fungi (Mycena s.s.) driven by repeated elements and novel gene families across ecological guilds.</title>
        <authorList>
            <consortium name="Lawrence Berkeley National Laboratory"/>
            <person name="Harder C.B."/>
            <person name="Miyauchi S."/>
            <person name="Viragh M."/>
            <person name="Kuo A."/>
            <person name="Thoen E."/>
            <person name="Andreopoulos B."/>
            <person name="Lu D."/>
            <person name="Skrede I."/>
            <person name="Drula E."/>
            <person name="Henrissat B."/>
            <person name="Morin E."/>
            <person name="Kohler A."/>
            <person name="Barry K."/>
            <person name="LaButti K."/>
            <person name="Morin E."/>
            <person name="Salamov A."/>
            <person name="Lipzen A."/>
            <person name="Mereny Z."/>
            <person name="Hegedus B."/>
            <person name="Baldrian P."/>
            <person name="Stursova M."/>
            <person name="Weitz H."/>
            <person name="Taylor A."/>
            <person name="Grigoriev I.V."/>
            <person name="Nagy L.G."/>
            <person name="Martin F."/>
            <person name="Kauserud H."/>
        </authorList>
    </citation>
    <scope>NUCLEOTIDE SEQUENCE</scope>
    <source>
        <strain evidence="3">9284</strain>
    </source>
</reference>
<dbReference type="GO" id="GO:0004571">
    <property type="term" value="F:mannosyl-oligosaccharide 1,2-alpha-mannosidase activity"/>
    <property type="evidence" value="ECO:0007669"/>
    <property type="project" value="InterPro"/>
</dbReference>
<dbReference type="InterPro" id="IPR036026">
    <property type="entry name" value="Seven-hairpin_glycosidases"/>
</dbReference>
<dbReference type="InterPro" id="IPR012341">
    <property type="entry name" value="6hp_glycosidase-like_sf"/>
</dbReference>
<dbReference type="Pfam" id="PF01532">
    <property type="entry name" value="Glyco_hydro_47"/>
    <property type="match status" value="1"/>
</dbReference>
<organism evidence="3 4">
    <name type="scientific">Roridomyces roridus</name>
    <dbReference type="NCBI Taxonomy" id="1738132"/>
    <lineage>
        <taxon>Eukaryota</taxon>
        <taxon>Fungi</taxon>
        <taxon>Dikarya</taxon>
        <taxon>Basidiomycota</taxon>
        <taxon>Agaricomycotina</taxon>
        <taxon>Agaricomycetes</taxon>
        <taxon>Agaricomycetidae</taxon>
        <taxon>Agaricales</taxon>
        <taxon>Marasmiineae</taxon>
        <taxon>Mycenaceae</taxon>
        <taxon>Roridomyces</taxon>
    </lineage>
</organism>
<comment type="caution">
    <text evidence="3">The sequence shown here is derived from an EMBL/GenBank/DDBJ whole genome shotgun (WGS) entry which is preliminary data.</text>
</comment>
<evidence type="ECO:0000256" key="1">
    <source>
        <dbReference type="ARBA" id="ARBA00007658"/>
    </source>
</evidence>
<dbReference type="GO" id="GO:0005975">
    <property type="term" value="P:carbohydrate metabolic process"/>
    <property type="evidence" value="ECO:0007669"/>
    <property type="project" value="InterPro"/>
</dbReference>
<evidence type="ECO:0000256" key="2">
    <source>
        <dbReference type="SAM" id="MobiDB-lite"/>
    </source>
</evidence>
<evidence type="ECO:0000313" key="4">
    <source>
        <dbReference type="Proteomes" id="UP001221142"/>
    </source>
</evidence>
<keyword evidence="4" id="KW-1185">Reference proteome</keyword>
<dbReference type="Gene3D" id="1.50.10.10">
    <property type="match status" value="1"/>
</dbReference>
<gene>
    <name evidence="3" type="ORF">FB45DRAFT_859654</name>
</gene>
<dbReference type="SUPFAM" id="SSF48225">
    <property type="entry name" value="Seven-hairpin glycosidases"/>
    <property type="match status" value="1"/>
</dbReference>
<dbReference type="InterPro" id="IPR001382">
    <property type="entry name" value="Glyco_hydro_47"/>
</dbReference>
<name>A0AAD7G2S3_9AGAR</name>
<dbReference type="GO" id="GO:0036503">
    <property type="term" value="P:ERAD pathway"/>
    <property type="evidence" value="ECO:0007669"/>
    <property type="project" value="UniProtKB-ARBA"/>
</dbReference>